<feature type="transmembrane region" description="Helical" evidence="1">
    <location>
        <begin position="168"/>
        <end position="192"/>
    </location>
</feature>
<name>A0A645CW78_9ZZZZ</name>
<keyword evidence="1" id="KW-1133">Transmembrane helix</keyword>
<gene>
    <name evidence="2" type="ORF">SDC9_128219</name>
</gene>
<comment type="caution">
    <text evidence="2">The sequence shown here is derived from an EMBL/GenBank/DDBJ whole genome shotgun (WGS) entry which is preliminary data.</text>
</comment>
<feature type="transmembrane region" description="Helical" evidence="1">
    <location>
        <begin position="54"/>
        <end position="73"/>
    </location>
</feature>
<feature type="transmembrane region" description="Helical" evidence="1">
    <location>
        <begin position="109"/>
        <end position="131"/>
    </location>
</feature>
<feature type="transmembrane region" description="Helical" evidence="1">
    <location>
        <begin position="85"/>
        <end position="103"/>
    </location>
</feature>
<dbReference type="InterPro" id="IPR008537">
    <property type="entry name" value="DUF819"/>
</dbReference>
<reference evidence="2" key="1">
    <citation type="submission" date="2019-08" db="EMBL/GenBank/DDBJ databases">
        <authorList>
            <person name="Kucharzyk K."/>
            <person name="Murdoch R.W."/>
            <person name="Higgins S."/>
            <person name="Loffler F."/>
        </authorList>
    </citation>
    <scope>NUCLEOTIDE SEQUENCE</scope>
</reference>
<evidence type="ECO:0000256" key="1">
    <source>
        <dbReference type="SAM" id="Phobius"/>
    </source>
</evidence>
<keyword evidence="1" id="KW-0472">Membrane</keyword>
<proteinExistence type="predicted"/>
<dbReference type="Pfam" id="PF05684">
    <property type="entry name" value="DUF819"/>
    <property type="match status" value="1"/>
</dbReference>
<protein>
    <recommendedName>
        <fullName evidence="3">DUF819 family protein</fullName>
    </recommendedName>
</protein>
<accession>A0A645CW78</accession>
<dbReference type="PANTHER" id="PTHR34289:SF8">
    <property type="entry name" value="DUF819 DOMAIN-CONTAINING PROTEIN"/>
    <property type="match status" value="1"/>
</dbReference>
<evidence type="ECO:0008006" key="3">
    <source>
        <dbReference type="Google" id="ProtNLM"/>
    </source>
</evidence>
<evidence type="ECO:0000313" key="2">
    <source>
        <dbReference type="EMBL" id="MPM81167.1"/>
    </source>
</evidence>
<keyword evidence="1" id="KW-0812">Transmembrane</keyword>
<dbReference type="AlphaFoldDB" id="A0A645CW78"/>
<dbReference type="PANTHER" id="PTHR34289">
    <property type="entry name" value="PROTEIN, PUTATIVE (DUF819)-RELATED"/>
    <property type="match status" value="1"/>
</dbReference>
<organism evidence="2">
    <name type="scientific">bioreactor metagenome</name>
    <dbReference type="NCBI Taxonomy" id="1076179"/>
    <lineage>
        <taxon>unclassified sequences</taxon>
        <taxon>metagenomes</taxon>
        <taxon>ecological metagenomes</taxon>
    </lineage>
</organism>
<sequence length="196" mass="20512">MADAANAEVAKEKKQAKSADWIWLIGLALFVSAMSQKIGLLMNTGFKAVGLSMFDKGTCTTVFVTVLGLACAMTPIGKLPAVEELSNILLYAVVSLLATQAPLNDLLSAPMWVVYGVFILIIHVALMYLLSKVFHWDLCMVSTASVANIGGSASSPIIAVAYHESYAGIGVLMGVLGAAIGNFAGLAMGAILRLMA</sequence>
<dbReference type="EMBL" id="VSSQ01030590">
    <property type="protein sequence ID" value="MPM81167.1"/>
    <property type="molecule type" value="Genomic_DNA"/>
</dbReference>
<feature type="transmembrane region" description="Helical" evidence="1">
    <location>
        <begin position="138"/>
        <end position="162"/>
    </location>
</feature>
<feature type="transmembrane region" description="Helical" evidence="1">
    <location>
        <begin position="21"/>
        <end position="42"/>
    </location>
</feature>